<evidence type="ECO:0000256" key="2">
    <source>
        <dbReference type="ARBA" id="ARBA00023002"/>
    </source>
</evidence>
<dbReference type="Gene3D" id="3.40.50.720">
    <property type="entry name" value="NAD(P)-binding Rossmann-like Domain"/>
    <property type="match status" value="1"/>
</dbReference>
<dbReference type="EnsemblMetazoa" id="G13386.2">
    <property type="protein sequence ID" value="G13386.2:cds"/>
    <property type="gene ID" value="G13386"/>
</dbReference>
<dbReference type="EnsemblMetazoa" id="G13386.5">
    <property type="protein sequence ID" value="G13386.5:cds"/>
    <property type="gene ID" value="G13386"/>
</dbReference>
<dbReference type="GeneID" id="105347911"/>
<dbReference type="GO" id="GO:0016404">
    <property type="term" value="F:15-hydroxyprostaglandin dehydrogenase (NAD+) activity"/>
    <property type="evidence" value="ECO:0007669"/>
    <property type="project" value="UniProtKB-EC"/>
</dbReference>
<evidence type="ECO:0000256" key="14">
    <source>
        <dbReference type="ARBA" id="ARBA00048170"/>
    </source>
</evidence>
<name>A0A8W8ICJ4_MAGGI</name>
<evidence type="ECO:0000256" key="7">
    <source>
        <dbReference type="ARBA" id="ARBA00042026"/>
    </source>
</evidence>
<comment type="catalytic activity">
    <reaction evidence="12">
        <text>15-oxo-(5S,6R)-dihydroxy-(7E,9E,11Z)-eicosatrienoate + NADH + H(+) = (5S,6R,15S)-trihydroxy-(7E,9E,11Z)-eicosatrienoate + NAD(+)</text>
        <dbReference type="Rhea" id="RHEA:41596"/>
        <dbReference type="ChEBI" id="CHEBI:15378"/>
        <dbReference type="ChEBI" id="CHEBI:57540"/>
        <dbReference type="ChEBI" id="CHEBI:57945"/>
        <dbReference type="ChEBI" id="CHEBI:78325"/>
        <dbReference type="ChEBI" id="CHEBI:78329"/>
    </reaction>
    <physiologicalReaction direction="left-to-right" evidence="12">
        <dbReference type="Rhea" id="RHEA:41597"/>
    </physiologicalReaction>
</comment>
<dbReference type="PANTHER" id="PTHR44229">
    <property type="entry name" value="15-HYDROXYPROSTAGLANDIN DEHYDROGENASE [NAD(+)]"/>
    <property type="match status" value="1"/>
</dbReference>
<comment type="similarity">
    <text evidence="1 22">Belongs to the short-chain dehydrogenases/reductases (SDR) family.</text>
</comment>
<comment type="catalytic activity">
    <reaction evidence="11">
        <text>14-hydroxy-(4Z,7Z,10Z,12E,16Z,19Z)-docosahexaenoate + NAD(+) = 14-oxo-(4Z,7Z,10Z,12E,16Z,19Z)-docosahexaenoate + NADH + H(+)</text>
        <dbReference type="Rhea" id="RHEA:48952"/>
        <dbReference type="ChEBI" id="CHEBI:15378"/>
        <dbReference type="ChEBI" id="CHEBI:57540"/>
        <dbReference type="ChEBI" id="CHEBI:57945"/>
        <dbReference type="ChEBI" id="CHEBI:90866"/>
        <dbReference type="ChEBI" id="CHEBI:90867"/>
    </reaction>
    <physiologicalReaction direction="left-to-right" evidence="11">
        <dbReference type="Rhea" id="RHEA:48953"/>
    </physiologicalReaction>
</comment>
<comment type="function">
    <text evidence="8">Catalyzes the NAD-dependent dehydrogenation (oxidation) of a broad array of hydroxylated polyunsaturated fatty acids (mainly eicosanoids and docosanoids, including prostaglandins, lipoxins and resolvins), yielding their corresponding keto (oxo) metabolites. Decreases the levels of the pro-proliferative prostaglandins such as prostaglandin E2 (whose activity is increased in cancer because of an increase in the expression of cyclooxygenase 2) and generates oxo-fatty acid products that can profoundly influence cell function by abrogating pro-inflammatory cytokine expression. Converts resolvins E1, D1 and D2 to their oxo products, which represents a mode of resolvin inactivation. Resolvin E1 plays important roles during the resolution phase of acute inflammation, while resolvins D1 and D2 have a unique role in obesity-induced adipose inflammation.</text>
</comment>
<evidence type="ECO:0000256" key="17">
    <source>
        <dbReference type="ARBA" id="ARBA00048611"/>
    </source>
</evidence>
<evidence type="ECO:0000313" key="24">
    <source>
        <dbReference type="Proteomes" id="UP000005408"/>
    </source>
</evidence>
<accession>A0A8W8ICJ4</accession>
<evidence type="ECO:0000256" key="5">
    <source>
        <dbReference type="ARBA" id="ARBA00040276"/>
    </source>
</evidence>
<protein>
    <recommendedName>
        <fullName evidence="5">15-hydroxyprostaglandin dehydrogenase [NAD(+)]</fullName>
        <ecNumber evidence="3">1.1.1.141</ecNumber>
        <ecNumber evidence="4">1.1.1.232</ecNumber>
    </recommendedName>
    <alternativeName>
        <fullName evidence="7">Eicosanoid/docosanoid dehydrogenase [NAD(+)]</fullName>
    </alternativeName>
    <alternativeName>
        <fullName evidence="6">Prostaglandin dehydrogenase 1</fullName>
    </alternativeName>
</protein>
<evidence type="ECO:0000256" key="10">
    <source>
        <dbReference type="ARBA" id="ARBA00047672"/>
    </source>
</evidence>
<comment type="catalytic activity">
    <reaction evidence="20">
        <text>(15S)-hydroxy-(5Z,8Z,11Z,13E)-eicosatetraenoate + NAD(+) = 15-oxo-(5Z,8Z,11Z,13E)-eicosatetraenoate + NADH + H(+)</text>
        <dbReference type="Rhea" id="RHEA:23260"/>
        <dbReference type="ChEBI" id="CHEBI:15378"/>
        <dbReference type="ChEBI" id="CHEBI:57409"/>
        <dbReference type="ChEBI" id="CHEBI:57410"/>
        <dbReference type="ChEBI" id="CHEBI:57540"/>
        <dbReference type="ChEBI" id="CHEBI:57945"/>
        <dbReference type="EC" id="1.1.1.232"/>
    </reaction>
    <physiologicalReaction direction="left-to-right" evidence="20">
        <dbReference type="Rhea" id="RHEA:23261"/>
    </physiologicalReaction>
</comment>
<evidence type="ECO:0000256" key="13">
    <source>
        <dbReference type="ARBA" id="ARBA00048144"/>
    </source>
</evidence>
<evidence type="ECO:0000256" key="11">
    <source>
        <dbReference type="ARBA" id="ARBA00048008"/>
    </source>
</evidence>
<evidence type="ECO:0000256" key="15">
    <source>
        <dbReference type="ARBA" id="ARBA00048393"/>
    </source>
</evidence>
<dbReference type="EC" id="1.1.1.141" evidence="3"/>
<comment type="catalytic activity">
    <reaction evidence="19">
        <text>resolvin D2 + NAD(+) = 16-oxoresolvin D2 + NADH + H(+)</text>
        <dbReference type="Rhea" id="RHEA:53588"/>
        <dbReference type="ChEBI" id="CHEBI:15378"/>
        <dbReference type="ChEBI" id="CHEBI:57540"/>
        <dbReference type="ChEBI" id="CHEBI:57945"/>
        <dbReference type="ChEBI" id="CHEBI:133367"/>
        <dbReference type="ChEBI" id="CHEBI:137498"/>
    </reaction>
    <physiologicalReaction direction="left-to-right" evidence="19">
        <dbReference type="Rhea" id="RHEA:53589"/>
    </physiologicalReaction>
</comment>
<reference evidence="23" key="1">
    <citation type="submission" date="2022-08" db="UniProtKB">
        <authorList>
            <consortium name="EnsemblMetazoa"/>
        </authorList>
    </citation>
    <scope>IDENTIFICATION</scope>
    <source>
        <strain evidence="23">05x7-T-G4-1.051#20</strain>
    </source>
</reference>
<dbReference type="AlphaFoldDB" id="A0A8W8ICJ4"/>
<comment type="catalytic activity">
    <reaction evidence="9">
        <text>prostaglandin E1 + NAD(+) = 15-oxoprostaglandin E1 + NADH + H(+)</text>
        <dbReference type="Rhea" id="RHEA:16477"/>
        <dbReference type="ChEBI" id="CHEBI:15378"/>
        <dbReference type="ChEBI" id="CHEBI:57397"/>
        <dbReference type="ChEBI" id="CHEBI:57401"/>
        <dbReference type="ChEBI" id="CHEBI:57540"/>
        <dbReference type="ChEBI" id="CHEBI:57945"/>
    </reaction>
    <physiologicalReaction direction="left-to-right" evidence="9">
        <dbReference type="Rhea" id="RHEA:16478"/>
    </physiologicalReaction>
</comment>
<comment type="catalytic activity">
    <reaction evidence="14">
        <text>resolvin D1 + NAD(+) = 17-oxoresolvin D1 + NADH + H(+)</text>
        <dbReference type="Rhea" id="RHEA:50128"/>
        <dbReference type="ChEBI" id="CHEBI:15378"/>
        <dbReference type="ChEBI" id="CHEBI:57540"/>
        <dbReference type="ChEBI" id="CHEBI:57945"/>
        <dbReference type="ChEBI" id="CHEBI:132079"/>
        <dbReference type="ChEBI" id="CHEBI:132081"/>
    </reaction>
    <physiologicalReaction direction="left-to-right" evidence="14">
        <dbReference type="Rhea" id="RHEA:50129"/>
    </physiologicalReaction>
</comment>
<dbReference type="Proteomes" id="UP000005408">
    <property type="component" value="Unassembled WGS sequence"/>
</dbReference>
<evidence type="ECO:0000256" key="20">
    <source>
        <dbReference type="ARBA" id="ARBA00049151"/>
    </source>
</evidence>
<evidence type="ECO:0000256" key="9">
    <source>
        <dbReference type="ARBA" id="ARBA00047325"/>
    </source>
</evidence>
<dbReference type="PRINTS" id="PR00080">
    <property type="entry name" value="SDRFAMILY"/>
</dbReference>
<sequence length="260" mass="28135">MLLEGKVALVTGGAQGLGKAFSEELLKNKAKVCICDLNTKTGEETIREWNSKYGSNVAMFLRCDVTNHDQFEDVFKLTIARFGGLDIVVNNAGVNLENESWRTTIMVNVIGVIEGTKLAEKYMSKTSGGRGGVVVNVASTAGLTPVFFMPVYVASKYSVVGFTRSVAMNPDVGRSGLRFVCLCPGFTDTSLLSSGLKSEGISGNKLVEELLTSTGINTVEFVVEGFMQLLLTDDNNGGVMVVTKQRGIRYHGRQRKVNKL</sequence>
<evidence type="ECO:0000256" key="21">
    <source>
        <dbReference type="ARBA" id="ARBA00049188"/>
    </source>
</evidence>
<dbReference type="InterPro" id="IPR020904">
    <property type="entry name" value="Sc_DH/Rdtase_CS"/>
</dbReference>
<dbReference type="PRINTS" id="PR00081">
    <property type="entry name" value="GDHRDH"/>
</dbReference>
<comment type="catalytic activity">
    <reaction evidence="10">
        <text>resolvin D1 + NAD(+) = 8-oxoresolvin D1 + NADH + H(+)</text>
        <dbReference type="Rhea" id="RHEA:50124"/>
        <dbReference type="ChEBI" id="CHEBI:15378"/>
        <dbReference type="ChEBI" id="CHEBI:57540"/>
        <dbReference type="ChEBI" id="CHEBI:57945"/>
        <dbReference type="ChEBI" id="CHEBI:132079"/>
        <dbReference type="ChEBI" id="CHEBI:132080"/>
    </reaction>
    <physiologicalReaction direction="left-to-right" evidence="10">
        <dbReference type="Rhea" id="RHEA:50125"/>
    </physiologicalReaction>
</comment>
<evidence type="ECO:0000313" key="23">
    <source>
        <dbReference type="EnsemblMetazoa" id="G13386.2:cds"/>
    </source>
</evidence>
<dbReference type="RefSeq" id="XP_011455466.2">
    <property type="nucleotide sequence ID" value="XM_011457164.4"/>
</dbReference>
<evidence type="ECO:0000256" key="12">
    <source>
        <dbReference type="ARBA" id="ARBA00048140"/>
    </source>
</evidence>
<dbReference type="FunFam" id="3.40.50.720:FF:000149">
    <property type="entry name" value="15-hydroxyprostaglandin dehydrogenase [NAD(+)]"/>
    <property type="match status" value="1"/>
</dbReference>
<comment type="catalytic activity">
    <reaction evidence="18">
        <text>prostaglandin E2 + NAD(+) = 15-oxoprostaglandin E2 + NADH + H(+)</text>
        <dbReference type="Rhea" id="RHEA:11876"/>
        <dbReference type="ChEBI" id="CHEBI:15378"/>
        <dbReference type="ChEBI" id="CHEBI:57400"/>
        <dbReference type="ChEBI" id="CHEBI:57540"/>
        <dbReference type="ChEBI" id="CHEBI:57945"/>
        <dbReference type="ChEBI" id="CHEBI:606564"/>
        <dbReference type="EC" id="1.1.1.141"/>
    </reaction>
    <physiologicalReaction direction="left-to-right" evidence="18">
        <dbReference type="Rhea" id="RHEA:11877"/>
    </physiologicalReaction>
</comment>
<dbReference type="EnsemblMetazoa" id="G13386.1">
    <property type="protein sequence ID" value="G13386.1:cds"/>
    <property type="gene ID" value="G13386"/>
</dbReference>
<keyword evidence="24" id="KW-1185">Reference proteome</keyword>
<evidence type="ECO:0000256" key="6">
    <source>
        <dbReference type="ARBA" id="ARBA00041812"/>
    </source>
</evidence>
<comment type="catalytic activity">
    <reaction evidence="15">
        <text>resolvin D2 + NAD(+) = 7-oxoresolvin D2 + NADH + H(+)</text>
        <dbReference type="Rhea" id="RHEA:53584"/>
        <dbReference type="ChEBI" id="CHEBI:15378"/>
        <dbReference type="ChEBI" id="CHEBI:57540"/>
        <dbReference type="ChEBI" id="CHEBI:57945"/>
        <dbReference type="ChEBI" id="CHEBI:133367"/>
        <dbReference type="ChEBI" id="CHEBI:137497"/>
    </reaction>
    <physiologicalReaction direction="left-to-right" evidence="15">
        <dbReference type="Rhea" id="RHEA:53585"/>
    </physiologicalReaction>
</comment>
<evidence type="ECO:0000256" key="22">
    <source>
        <dbReference type="RuleBase" id="RU000363"/>
    </source>
</evidence>
<evidence type="ECO:0000256" key="1">
    <source>
        <dbReference type="ARBA" id="ARBA00006484"/>
    </source>
</evidence>
<dbReference type="PROSITE" id="PS00061">
    <property type="entry name" value="ADH_SHORT"/>
    <property type="match status" value="1"/>
</dbReference>
<evidence type="ECO:0000256" key="19">
    <source>
        <dbReference type="ARBA" id="ARBA00048921"/>
    </source>
</evidence>
<comment type="catalytic activity">
    <reaction evidence="16">
        <text>lipoxin A4 + NAD(+) = 15-oxo-(5S,6R)-dihydroxy-(7E,9E,11Z,13E)-eicosatetraenoate + NADH + H(+)</text>
        <dbReference type="Rhea" id="RHEA:41572"/>
        <dbReference type="ChEBI" id="CHEBI:15378"/>
        <dbReference type="ChEBI" id="CHEBI:57540"/>
        <dbReference type="ChEBI" id="CHEBI:57945"/>
        <dbReference type="ChEBI" id="CHEBI:67026"/>
        <dbReference type="ChEBI" id="CHEBI:78311"/>
    </reaction>
    <physiologicalReaction direction="left-to-right" evidence="16">
        <dbReference type="Rhea" id="RHEA:41573"/>
    </physiologicalReaction>
</comment>
<comment type="catalytic activity">
    <reaction evidence="13">
        <text>(11R)-hydroxy-(5Z,8Z,12E,14Z)-eicosatetraenoate + NAD(+) = 11-oxo-(5Z,8Z,12E,14Z)-eicosatetraenoate + NADH + H(+)</text>
        <dbReference type="Rhea" id="RHEA:48640"/>
        <dbReference type="ChEBI" id="CHEBI:15378"/>
        <dbReference type="ChEBI" id="CHEBI:57540"/>
        <dbReference type="ChEBI" id="CHEBI:57945"/>
        <dbReference type="ChEBI" id="CHEBI:78836"/>
        <dbReference type="ChEBI" id="CHEBI:90697"/>
    </reaction>
    <physiologicalReaction direction="left-to-right" evidence="13">
        <dbReference type="Rhea" id="RHEA:48641"/>
    </physiologicalReaction>
</comment>
<proteinExistence type="inferred from homology"/>
<organism evidence="23 24">
    <name type="scientific">Magallana gigas</name>
    <name type="common">Pacific oyster</name>
    <name type="synonym">Crassostrea gigas</name>
    <dbReference type="NCBI Taxonomy" id="29159"/>
    <lineage>
        <taxon>Eukaryota</taxon>
        <taxon>Metazoa</taxon>
        <taxon>Spiralia</taxon>
        <taxon>Lophotrochozoa</taxon>
        <taxon>Mollusca</taxon>
        <taxon>Bivalvia</taxon>
        <taxon>Autobranchia</taxon>
        <taxon>Pteriomorphia</taxon>
        <taxon>Ostreida</taxon>
        <taxon>Ostreoidea</taxon>
        <taxon>Ostreidae</taxon>
        <taxon>Magallana</taxon>
    </lineage>
</organism>
<evidence type="ECO:0000256" key="4">
    <source>
        <dbReference type="ARBA" id="ARBA00039060"/>
    </source>
</evidence>
<dbReference type="SUPFAM" id="SSF51735">
    <property type="entry name" value="NAD(P)-binding Rossmann-fold domains"/>
    <property type="match status" value="1"/>
</dbReference>
<dbReference type="InterPro" id="IPR002347">
    <property type="entry name" value="SDR_fam"/>
</dbReference>
<keyword evidence="2" id="KW-0560">Oxidoreductase</keyword>
<dbReference type="Pfam" id="PF00106">
    <property type="entry name" value="adh_short"/>
    <property type="match status" value="1"/>
</dbReference>
<dbReference type="PANTHER" id="PTHR44229:SF4">
    <property type="entry name" value="15-HYDROXYPROSTAGLANDIN DEHYDROGENASE [NAD(+)]"/>
    <property type="match status" value="1"/>
</dbReference>
<dbReference type="KEGG" id="crg:105347911"/>
<dbReference type="EC" id="1.1.1.232" evidence="4"/>
<dbReference type="GO" id="GO:0047034">
    <property type="term" value="F:15-hydroxyicosatetraenoate dehydrogenase activity"/>
    <property type="evidence" value="ECO:0007669"/>
    <property type="project" value="UniProtKB-EC"/>
</dbReference>
<comment type="catalytic activity">
    <reaction evidence="21">
        <text>resolvin E1 + NAD(+) = 18-oxo-resolvin E1 + NADH + H(+)</text>
        <dbReference type="Rhea" id="RHEA:49244"/>
        <dbReference type="ChEBI" id="CHEBI:15378"/>
        <dbReference type="ChEBI" id="CHEBI:57540"/>
        <dbReference type="ChEBI" id="CHEBI:57945"/>
        <dbReference type="ChEBI" id="CHEBI:91000"/>
        <dbReference type="ChEBI" id="CHEBI:91001"/>
    </reaction>
    <physiologicalReaction direction="left-to-right" evidence="21">
        <dbReference type="Rhea" id="RHEA:49245"/>
    </physiologicalReaction>
</comment>
<evidence type="ECO:0000256" key="8">
    <source>
        <dbReference type="ARBA" id="ARBA00045705"/>
    </source>
</evidence>
<dbReference type="InterPro" id="IPR036291">
    <property type="entry name" value="NAD(P)-bd_dom_sf"/>
</dbReference>
<comment type="catalytic activity">
    <reaction evidence="17">
        <text>prostaglandin A1 + NAD(+) = 15-oxo-prostaglandin A1 + NADH + H(+)</text>
        <dbReference type="Rhea" id="RHEA:41263"/>
        <dbReference type="ChEBI" id="CHEBI:15378"/>
        <dbReference type="ChEBI" id="CHEBI:57398"/>
        <dbReference type="ChEBI" id="CHEBI:57540"/>
        <dbReference type="ChEBI" id="CHEBI:57945"/>
        <dbReference type="ChEBI" id="CHEBI:85072"/>
    </reaction>
    <physiologicalReaction direction="left-to-right" evidence="17">
        <dbReference type="Rhea" id="RHEA:41264"/>
    </physiologicalReaction>
</comment>
<evidence type="ECO:0000256" key="16">
    <source>
        <dbReference type="ARBA" id="ARBA00048535"/>
    </source>
</evidence>
<dbReference type="GO" id="GO:0005737">
    <property type="term" value="C:cytoplasm"/>
    <property type="evidence" value="ECO:0007669"/>
    <property type="project" value="TreeGrafter"/>
</dbReference>
<evidence type="ECO:0000256" key="18">
    <source>
        <dbReference type="ARBA" id="ARBA00048739"/>
    </source>
</evidence>
<evidence type="ECO:0000256" key="3">
    <source>
        <dbReference type="ARBA" id="ARBA00038968"/>
    </source>
</evidence>